<comment type="pathway">
    <text evidence="2 13">Glycolipid biosynthesis; lipid IV(A) biosynthesis; lipid IV(A) from (3R)-3-hydroxytetradecanoyl-[acyl-carrier-protein] and UDP-N-acetyl-alpha-D-glucosamine: step 6/6.</text>
</comment>
<sequence>MRLFKTIKTTLHHSIQAQWLKKGLFSFLLSPLSGISYCYTQKKRQHYLTKPNLAFHAPVPVIVVGNIFVGGTGKTPLTIALVKALQQRGYSPGIISRGYGVKIGKYAKSAFQQNAYPHEIGDEPSLLAQYAPIAVHPIRSKAVEQLLLDYPTTNVIISDDGLQHYALARDIEIIVQDQRGTGNGQLLPAGPLRESASRLQTVDFVITNYNTKAQADQAYLTNTNSTKSNTSSSSEKTQHIGMYLSIQTFEHIVSGKHYSVSSFLRNFSHQTFYAIAGIGHPQRFYQSLNNMGITLKATRDFDDHYAFQAEDLAPFTTGIVLMTSKDAIKCRHFAQDNWWAVHVDAQFTNPEFFDEIYHKVSHLPLYSTYTE</sequence>
<keyword evidence="15" id="KW-1185">Reference proteome</keyword>
<dbReference type="Proteomes" id="UP000477651">
    <property type="component" value="Unassembled WGS sequence"/>
</dbReference>
<dbReference type="RefSeq" id="WP_163764082.1">
    <property type="nucleotide sequence ID" value="NZ_JAAGYR010000005.1"/>
</dbReference>
<dbReference type="GO" id="GO:0005524">
    <property type="term" value="F:ATP binding"/>
    <property type="evidence" value="ECO:0007669"/>
    <property type="project" value="UniProtKB-UniRule"/>
</dbReference>
<comment type="function">
    <text evidence="1 13">Transfers the gamma-phosphate of ATP to the 4'-position of a tetraacyldisaccharide 1-phosphate intermediate (termed DS-1-P) to form tetraacyldisaccharide 1,4'-bis-phosphate (lipid IVA).</text>
</comment>
<keyword evidence="8 13" id="KW-0547">Nucleotide-binding</keyword>
<evidence type="ECO:0000256" key="1">
    <source>
        <dbReference type="ARBA" id="ARBA00002274"/>
    </source>
</evidence>
<evidence type="ECO:0000256" key="7">
    <source>
        <dbReference type="ARBA" id="ARBA00022679"/>
    </source>
</evidence>
<accession>A0A6L9Y4K2</accession>
<keyword evidence="9 13" id="KW-0418">Kinase</keyword>
<keyword evidence="11 13" id="KW-0443">Lipid metabolism</keyword>
<dbReference type="InterPro" id="IPR003758">
    <property type="entry name" value="LpxK"/>
</dbReference>
<dbReference type="GO" id="GO:0009245">
    <property type="term" value="P:lipid A biosynthetic process"/>
    <property type="evidence" value="ECO:0007669"/>
    <property type="project" value="UniProtKB-UniRule"/>
</dbReference>
<comment type="similarity">
    <text evidence="13">Belongs to the LpxK family.</text>
</comment>
<protein>
    <recommendedName>
        <fullName evidence="4 13">Tetraacyldisaccharide 4'-kinase</fullName>
        <ecNumber evidence="3 13">2.7.1.130</ecNumber>
    </recommendedName>
    <alternativeName>
        <fullName evidence="12 13">Lipid A 4'-kinase</fullName>
    </alternativeName>
</protein>
<evidence type="ECO:0000313" key="14">
    <source>
        <dbReference type="EMBL" id="NEN75402.1"/>
    </source>
</evidence>
<dbReference type="GO" id="GO:0009029">
    <property type="term" value="F:lipid-A 4'-kinase activity"/>
    <property type="evidence" value="ECO:0007669"/>
    <property type="project" value="UniProtKB-UniRule"/>
</dbReference>
<dbReference type="NCBIfam" id="TIGR00682">
    <property type="entry name" value="lpxK"/>
    <property type="match status" value="1"/>
</dbReference>
<evidence type="ECO:0000313" key="15">
    <source>
        <dbReference type="Proteomes" id="UP000477651"/>
    </source>
</evidence>
<dbReference type="EMBL" id="JAAGYR010000005">
    <property type="protein sequence ID" value="NEN75402.1"/>
    <property type="molecule type" value="Genomic_DNA"/>
</dbReference>
<dbReference type="Pfam" id="PF02606">
    <property type="entry name" value="LpxK"/>
    <property type="match status" value="1"/>
</dbReference>
<keyword evidence="5 13" id="KW-0444">Lipid biosynthesis</keyword>
<feature type="binding site" evidence="13">
    <location>
        <begin position="68"/>
        <end position="75"/>
    </location>
    <ligand>
        <name>ATP</name>
        <dbReference type="ChEBI" id="CHEBI:30616"/>
    </ligand>
</feature>
<dbReference type="PANTHER" id="PTHR42724">
    <property type="entry name" value="TETRAACYLDISACCHARIDE 4'-KINASE"/>
    <property type="match status" value="1"/>
</dbReference>
<evidence type="ECO:0000256" key="12">
    <source>
        <dbReference type="ARBA" id="ARBA00029757"/>
    </source>
</evidence>
<evidence type="ECO:0000256" key="4">
    <source>
        <dbReference type="ARBA" id="ARBA00016436"/>
    </source>
</evidence>
<evidence type="ECO:0000256" key="3">
    <source>
        <dbReference type="ARBA" id="ARBA00012071"/>
    </source>
</evidence>
<dbReference type="HAMAP" id="MF_00409">
    <property type="entry name" value="LpxK"/>
    <property type="match status" value="1"/>
</dbReference>
<dbReference type="InterPro" id="IPR027417">
    <property type="entry name" value="P-loop_NTPase"/>
</dbReference>
<comment type="catalytic activity">
    <reaction evidence="13">
        <text>a lipid A disaccharide + ATP = a lipid IVA + ADP + H(+)</text>
        <dbReference type="Rhea" id="RHEA:67840"/>
        <dbReference type="ChEBI" id="CHEBI:15378"/>
        <dbReference type="ChEBI" id="CHEBI:30616"/>
        <dbReference type="ChEBI" id="CHEBI:176343"/>
        <dbReference type="ChEBI" id="CHEBI:176425"/>
        <dbReference type="ChEBI" id="CHEBI:456216"/>
        <dbReference type="EC" id="2.7.1.130"/>
    </reaction>
</comment>
<evidence type="ECO:0000256" key="10">
    <source>
        <dbReference type="ARBA" id="ARBA00022840"/>
    </source>
</evidence>
<name>A0A6L9Y4K2_9BURK</name>
<evidence type="ECO:0000256" key="13">
    <source>
        <dbReference type="HAMAP-Rule" id="MF_00409"/>
    </source>
</evidence>
<evidence type="ECO:0000256" key="2">
    <source>
        <dbReference type="ARBA" id="ARBA00004870"/>
    </source>
</evidence>
<evidence type="ECO:0000256" key="5">
    <source>
        <dbReference type="ARBA" id="ARBA00022516"/>
    </source>
</evidence>
<dbReference type="CDD" id="cd01983">
    <property type="entry name" value="SIMIBI"/>
    <property type="match status" value="1"/>
</dbReference>
<dbReference type="EC" id="2.7.1.130" evidence="3 13"/>
<reference evidence="14 15" key="1">
    <citation type="submission" date="2020-02" db="EMBL/GenBank/DDBJ databases">
        <title>Pelistega sp. NLN82 were isolated from wild rodents of the Hainan Island.</title>
        <authorList>
            <person name="Niu N."/>
            <person name="Zhou J."/>
        </authorList>
    </citation>
    <scope>NUCLEOTIDE SEQUENCE [LARGE SCALE GENOMIC DNA]</scope>
    <source>
        <strain evidence="14 15">NLN82</strain>
    </source>
</reference>
<organism evidence="14 15">
    <name type="scientific">Pelistega ratti</name>
    <dbReference type="NCBI Taxonomy" id="2652177"/>
    <lineage>
        <taxon>Bacteria</taxon>
        <taxon>Pseudomonadati</taxon>
        <taxon>Pseudomonadota</taxon>
        <taxon>Betaproteobacteria</taxon>
        <taxon>Burkholderiales</taxon>
        <taxon>Alcaligenaceae</taxon>
        <taxon>Pelistega</taxon>
    </lineage>
</organism>
<dbReference type="AlphaFoldDB" id="A0A6L9Y4K2"/>
<dbReference type="GO" id="GO:0005886">
    <property type="term" value="C:plasma membrane"/>
    <property type="evidence" value="ECO:0007669"/>
    <property type="project" value="TreeGrafter"/>
</dbReference>
<dbReference type="SUPFAM" id="SSF52540">
    <property type="entry name" value="P-loop containing nucleoside triphosphate hydrolases"/>
    <property type="match status" value="1"/>
</dbReference>
<keyword evidence="7 13" id="KW-0808">Transferase</keyword>
<dbReference type="PANTHER" id="PTHR42724:SF1">
    <property type="entry name" value="TETRAACYLDISACCHARIDE 4'-KINASE, MITOCHONDRIAL-RELATED"/>
    <property type="match status" value="1"/>
</dbReference>
<evidence type="ECO:0000256" key="9">
    <source>
        <dbReference type="ARBA" id="ARBA00022777"/>
    </source>
</evidence>
<gene>
    <name evidence="13" type="primary">lpxK</name>
    <name evidence="14" type="ORF">F9B74_03555</name>
</gene>
<keyword evidence="10 13" id="KW-0067">ATP-binding</keyword>
<keyword evidence="6 13" id="KW-0441">Lipid A biosynthesis</keyword>
<dbReference type="UniPathway" id="UPA00359">
    <property type="reaction ID" value="UER00482"/>
</dbReference>
<comment type="caution">
    <text evidence="14">The sequence shown here is derived from an EMBL/GenBank/DDBJ whole genome shotgun (WGS) entry which is preliminary data.</text>
</comment>
<evidence type="ECO:0000256" key="8">
    <source>
        <dbReference type="ARBA" id="ARBA00022741"/>
    </source>
</evidence>
<evidence type="ECO:0000256" key="11">
    <source>
        <dbReference type="ARBA" id="ARBA00023098"/>
    </source>
</evidence>
<proteinExistence type="inferred from homology"/>
<dbReference type="GO" id="GO:0009244">
    <property type="term" value="P:lipopolysaccharide core region biosynthetic process"/>
    <property type="evidence" value="ECO:0007669"/>
    <property type="project" value="TreeGrafter"/>
</dbReference>
<evidence type="ECO:0000256" key="6">
    <source>
        <dbReference type="ARBA" id="ARBA00022556"/>
    </source>
</evidence>